<protein>
    <submittedName>
        <fullName evidence="2">Uncharacterized protein</fullName>
    </submittedName>
</protein>
<feature type="compositionally biased region" description="Polar residues" evidence="1">
    <location>
        <begin position="1"/>
        <end position="10"/>
    </location>
</feature>
<dbReference type="EMBL" id="JANPWB010000007">
    <property type="protein sequence ID" value="KAJ1171432.1"/>
    <property type="molecule type" value="Genomic_DNA"/>
</dbReference>
<name>A0AAV7T4U3_PLEWA</name>
<organism evidence="2 3">
    <name type="scientific">Pleurodeles waltl</name>
    <name type="common">Iberian ribbed newt</name>
    <dbReference type="NCBI Taxonomy" id="8319"/>
    <lineage>
        <taxon>Eukaryota</taxon>
        <taxon>Metazoa</taxon>
        <taxon>Chordata</taxon>
        <taxon>Craniata</taxon>
        <taxon>Vertebrata</taxon>
        <taxon>Euteleostomi</taxon>
        <taxon>Amphibia</taxon>
        <taxon>Batrachia</taxon>
        <taxon>Caudata</taxon>
        <taxon>Salamandroidea</taxon>
        <taxon>Salamandridae</taxon>
        <taxon>Pleurodelinae</taxon>
        <taxon>Pleurodeles</taxon>
    </lineage>
</organism>
<gene>
    <name evidence="2" type="ORF">NDU88_003294</name>
</gene>
<dbReference type="Proteomes" id="UP001066276">
    <property type="component" value="Chromosome 4_1"/>
</dbReference>
<comment type="caution">
    <text evidence="2">The sequence shown here is derived from an EMBL/GenBank/DDBJ whole genome shotgun (WGS) entry which is preliminary data.</text>
</comment>
<accession>A0AAV7T4U3</accession>
<reference evidence="2" key="1">
    <citation type="journal article" date="2022" name="bioRxiv">
        <title>Sequencing and chromosome-scale assembly of the giantPleurodeles waltlgenome.</title>
        <authorList>
            <person name="Brown T."/>
            <person name="Elewa A."/>
            <person name="Iarovenko S."/>
            <person name="Subramanian E."/>
            <person name="Araus A.J."/>
            <person name="Petzold A."/>
            <person name="Susuki M."/>
            <person name="Suzuki K.-i.T."/>
            <person name="Hayashi T."/>
            <person name="Toyoda A."/>
            <person name="Oliveira C."/>
            <person name="Osipova E."/>
            <person name="Leigh N.D."/>
            <person name="Simon A."/>
            <person name="Yun M.H."/>
        </authorList>
    </citation>
    <scope>NUCLEOTIDE SEQUENCE</scope>
    <source>
        <strain evidence="2">20211129_DDA</strain>
        <tissue evidence="2">Liver</tissue>
    </source>
</reference>
<proteinExistence type="predicted"/>
<feature type="region of interest" description="Disordered" evidence="1">
    <location>
        <begin position="1"/>
        <end position="24"/>
    </location>
</feature>
<keyword evidence="3" id="KW-1185">Reference proteome</keyword>
<evidence type="ECO:0000313" key="3">
    <source>
        <dbReference type="Proteomes" id="UP001066276"/>
    </source>
</evidence>
<evidence type="ECO:0000313" key="2">
    <source>
        <dbReference type="EMBL" id="KAJ1171432.1"/>
    </source>
</evidence>
<dbReference type="AlphaFoldDB" id="A0AAV7T4U3"/>
<evidence type="ECO:0000256" key="1">
    <source>
        <dbReference type="SAM" id="MobiDB-lite"/>
    </source>
</evidence>
<sequence length="96" mass="10556">MTKGISSRAQRLSGVLPSRDGSRSIGQRALCCYSQVLWYTLVDSAEEVGCGLTCCGRCCGQQSTPPAERRRHKKGQRYAKYGPNPGCLRAVEFLSR</sequence>